<feature type="domain" description="Bacterial SCP orthologue" evidence="1">
    <location>
        <begin position="27"/>
        <end position="118"/>
    </location>
</feature>
<dbReference type="Proteomes" id="UP000617426">
    <property type="component" value="Unassembled WGS sequence"/>
</dbReference>
<evidence type="ECO:0000259" key="1">
    <source>
        <dbReference type="Pfam" id="PF17844"/>
    </source>
</evidence>
<dbReference type="RefSeq" id="WP_184454075.1">
    <property type="nucleotide sequence ID" value="NZ_JACHMK010000001.1"/>
</dbReference>
<dbReference type="AlphaFoldDB" id="A0A923E457"/>
<reference evidence="2" key="1">
    <citation type="submission" date="2020-08" db="EMBL/GenBank/DDBJ databases">
        <title>Sequencing the genomes of 1000 actinobacteria strains.</title>
        <authorList>
            <person name="Klenk H.-P."/>
        </authorList>
    </citation>
    <scope>NUCLEOTIDE SEQUENCE</scope>
    <source>
        <strain evidence="2">DSM 10695</strain>
    </source>
</reference>
<comment type="caution">
    <text evidence="2">The sequence shown here is derived from an EMBL/GenBank/DDBJ whole genome shotgun (WGS) entry which is preliminary data.</text>
</comment>
<name>A0A923E457_9ACTO</name>
<dbReference type="InterPro" id="IPR041629">
    <property type="entry name" value="SCP_3"/>
</dbReference>
<organism evidence="2 3">
    <name type="scientific">Schaalia hyovaginalis</name>
    <dbReference type="NCBI Taxonomy" id="29316"/>
    <lineage>
        <taxon>Bacteria</taxon>
        <taxon>Bacillati</taxon>
        <taxon>Actinomycetota</taxon>
        <taxon>Actinomycetes</taxon>
        <taxon>Actinomycetales</taxon>
        <taxon>Actinomycetaceae</taxon>
        <taxon>Schaalia</taxon>
    </lineage>
</organism>
<evidence type="ECO:0000313" key="2">
    <source>
        <dbReference type="EMBL" id="MBB6335604.1"/>
    </source>
</evidence>
<dbReference type="Gene3D" id="3.30.1050.40">
    <property type="match status" value="1"/>
</dbReference>
<gene>
    <name evidence="2" type="ORF">HD592_002169</name>
</gene>
<evidence type="ECO:0000313" key="3">
    <source>
        <dbReference type="Proteomes" id="UP000617426"/>
    </source>
</evidence>
<keyword evidence="3" id="KW-1185">Reference proteome</keyword>
<sequence length="123" mass="13203">MARRRIDPVEGMAAVEAWGCDPESASRGTLLTAVRFTLEELEALHPGRAVEVRVPPAGAVQILPGTTHRRGTPPAVVETGMQVWLGLATGGIRWEDAIGDGRVQASGERTDLTELFPILDPPR</sequence>
<proteinExistence type="predicted"/>
<accession>A0A923E457</accession>
<dbReference type="EMBL" id="JACHMK010000001">
    <property type="protein sequence ID" value="MBB6335604.1"/>
    <property type="molecule type" value="Genomic_DNA"/>
</dbReference>
<protein>
    <recommendedName>
        <fullName evidence="1">Bacterial SCP orthologue domain-containing protein</fullName>
    </recommendedName>
</protein>
<dbReference type="Pfam" id="PF17844">
    <property type="entry name" value="SCP_3"/>
    <property type="match status" value="1"/>
</dbReference>